<evidence type="ECO:0000256" key="1">
    <source>
        <dbReference type="ARBA" id="ARBA00003294"/>
    </source>
</evidence>
<dbReference type="InterPro" id="IPR005263">
    <property type="entry name" value="DapA"/>
</dbReference>
<comment type="subunit">
    <text evidence="18">Homodimer, may be a subunit of the RNA degradosome.</text>
</comment>
<gene>
    <name evidence="17 21" type="primary">dapA</name>
    <name evidence="18" type="synonym">rnj</name>
    <name evidence="21" type="ORF">F8M49_11535</name>
</gene>
<name>A0ABU3WPA4_9NOCA</name>
<dbReference type="Proteomes" id="UP001275440">
    <property type="component" value="Unassembled WGS sequence"/>
</dbReference>
<reference evidence="21 22" key="1">
    <citation type="submission" date="2019-10" db="EMBL/GenBank/DDBJ databases">
        <title>Draft Genome Assembly of Rhodococcus zopfii DSM44189.</title>
        <authorList>
            <person name="Sutton J.M."/>
            <person name="Akob D.M."/>
            <person name="Bushman T.J."/>
        </authorList>
    </citation>
    <scope>NUCLEOTIDE SEQUENCE [LARGE SCALE GENOMIC DNA]</scope>
    <source>
        <strain evidence="21 22">DSM 44189</strain>
    </source>
</reference>
<dbReference type="SUPFAM" id="SSF56281">
    <property type="entry name" value="Metallo-hydrolase/oxidoreductase"/>
    <property type="match status" value="1"/>
</dbReference>
<evidence type="ECO:0000256" key="2">
    <source>
        <dbReference type="ARBA" id="ARBA00005120"/>
    </source>
</evidence>
<feature type="active site" description="Proton donor/acceptor" evidence="17">
    <location>
        <position position="145"/>
    </location>
</feature>
<keyword evidence="13 17" id="KW-0457">Lysine biosynthesis</keyword>
<dbReference type="PROSITE" id="PS01292">
    <property type="entry name" value="UPF0036"/>
    <property type="match status" value="1"/>
</dbReference>
<keyword evidence="10 18" id="KW-0269">Exonuclease</keyword>
<dbReference type="InterPro" id="IPR041636">
    <property type="entry name" value="RNase_J_C"/>
</dbReference>
<keyword evidence="22" id="KW-1185">Reference proteome</keyword>
<dbReference type="InterPro" id="IPR042173">
    <property type="entry name" value="RNase_J_2"/>
</dbReference>
<comment type="function">
    <text evidence="18">An RNase that has 5'-3' exonuclease and possibly endonuclease activity. Involved in maturation of rRNA and in some organisms also mRNA maturation and/or decay.</text>
</comment>
<dbReference type="InterPro" id="IPR004613">
    <property type="entry name" value="RNase_J"/>
</dbReference>
<evidence type="ECO:0000256" key="5">
    <source>
        <dbReference type="ARBA" id="ARBA00022722"/>
    </source>
</evidence>
<comment type="subcellular location">
    <subcellularLocation>
        <location evidence="17">Cytoplasm</location>
    </subcellularLocation>
</comment>
<dbReference type="SUPFAM" id="SSF51569">
    <property type="entry name" value="Aldolase"/>
    <property type="match status" value="1"/>
</dbReference>
<dbReference type="GO" id="GO:0008840">
    <property type="term" value="F:4-hydroxy-tetrahydrodipicolinate synthase activity"/>
    <property type="evidence" value="ECO:0007669"/>
    <property type="project" value="UniProtKB-EC"/>
</dbReference>
<evidence type="ECO:0000256" key="18">
    <source>
        <dbReference type="HAMAP-Rule" id="MF_01491"/>
    </source>
</evidence>
<dbReference type="InterPro" id="IPR055132">
    <property type="entry name" value="RNase_J_b_CASP"/>
</dbReference>
<feature type="domain" description="Metallo-beta-lactamase" evidence="20">
    <location>
        <begin position="370"/>
        <end position="564"/>
    </location>
</feature>
<dbReference type="SMART" id="SM01130">
    <property type="entry name" value="DHDPS"/>
    <property type="match status" value="1"/>
</dbReference>
<comment type="caution">
    <text evidence="21">The sequence shown here is derived from an EMBL/GenBank/DDBJ whole genome shotgun (WGS) entry which is preliminary data.</text>
</comment>
<dbReference type="InterPro" id="IPR001587">
    <property type="entry name" value="RNase_J_CS"/>
</dbReference>
<sequence>MTNGDSASAVELPFGTIATAMVTPFTADGKLDVDAGVRLATYLVDGGCDALVLAGTTGESPTTTENEKLELMRAVLAAVGDRAKIIAGAGSNDTAHSVELARDAARAGAHGLLVVTPYYSRPPQAGLYAHFTAVADATDLPVMLYDIPPRSVVPIETETLRRLAEHPRIVAVKDAKGDLNAGAELIGTTDLKFYSGDDPLNLPWLAVGAVGFVSVIGHLVPGRLRELHTAFEAGDLVRARAINLELVPILRAVARLGGVSASKAGLRLMGMDVGEPRLPQVAPTTAQIDALAADLQAAGGAVVSRPSRGRATRSAGPPATRPRRTPQNSAATQRPDRRQPVDPTARLGTPPKAPAKGLRVVALGGIGEIGRNMTVFEHQGKILIVDCGVLFPEDQQPGVDLILPDFRYIEDRMDDVEAIVLTHGHEDHIGAVPFLLRLRPDIPVVGSKFTLALVSAKCREHRQRPVLIEVTEGERTTHGPFECEYFAVNHSIPDAIAVAIRTDAGLVLHTGDIKLDQLPLDNRLTDLAGFSRLGDEGVDLFLVDSTNAEVPGFVTPEREIGAVLDGVIGKATNRVIVASFASHVHRIQQVVDVAVRYNRRIAFVGRSMVRNMQIAQDLGYLRVPDGLVVDIDTAASLPGDRLVLVSTGSQGEPLSALSRMARGEHRQINIRADDLVVLASSLIPGNENSVFAVVNGLAKRGATVVTQQQNAKVHVSGHASAGELLYLYNAVRPTNAMPVHGEWRHLRANAKLAEATGVPPERIVLAEDGVVVDMVDGLAEIVGQVPVGHVYVDGLSVGDVGESTLSDRLILGEGGFISISVAVDATTGRAVSSPEVSGRGFSDDPTALSEAGLLVDKTLDELAAEGITEAHRIAQAIRRVVGRWVSETYRRRPMIVPTVIAVTPQE</sequence>
<evidence type="ECO:0000256" key="10">
    <source>
        <dbReference type="ARBA" id="ARBA00022839"/>
    </source>
</evidence>
<dbReference type="PRINTS" id="PR00146">
    <property type="entry name" value="DHPICSNTHASE"/>
</dbReference>
<evidence type="ECO:0000259" key="20">
    <source>
        <dbReference type="SMART" id="SM00849"/>
    </source>
</evidence>
<evidence type="ECO:0000256" key="6">
    <source>
        <dbReference type="ARBA" id="ARBA00022723"/>
    </source>
</evidence>
<comment type="caution">
    <text evidence="17">Was originally thought to be a dihydrodipicolinate synthase (DHDPS), catalyzing the condensation of (S)-aspartate-beta-semialdehyde [(S)-ASA] and pyruvate to dihydrodipicolinate (DHDP). However, it was shown in E.coli that the product of the enzymatic reaction is not dihydrodipicolinate but in fact (4S)-4-hydroxy-2,3,4,5-tetrahydro-(2S)-dipicolinic acid (HTPA), and that the consecutive dehydration reaction leading to DHDP is not spontaneous but catalyzed by DapB.</text>
</comment>
<evidence type="ECO:0000256" key="8">
    <source>
        <dbReference type="ARBA" id="ARBA00022801"/>
    </source>
</evidence>
<comment type="similarity">
    <text evidence="17">Belongs to the DapA family.</text>
</comment>
<comment type="subunit">
    <text evidence="17">Homotetramer; dimer of dimers.</text>
</comment>
<dbReference type="PROSITE" id="PS00665">
    <property type="entry name" value="DHDPS_1"/>
    <property type="match status" value="1"/>
</dbReference>
<evidence type="ECO:0000313" key="22">
    <source>
        <dbReference type="Proteomes" id="UP001275440"/>
    </source>
</evidence>
<comment type="pathway">
    <text evidence="2 17">Amino-acid biosynthesis; L-lysine biosynthesis via DAP pathway; (S)-tetrahydrodipicolinate from L-aspartate: step 3/4.</text>
</comment>
<feature type="region of interest" description="Disordered" evidence="19">
    <location>
        <begin position="301"/>
        <end position="354"/>
    </location>
</feature>
<keyword evidence="3 17" id="KW-0963">Cytoplasm</keyword>
<dbReference type="EC" id="4.3.3.7" evidence="17"/>
<evidence type="ECO:0000256" key="15">
    <source>
        <dbReference type="ARBA" id="ARBA00023270"/>
    </source>
</evidence>
<evidence type="ECO:0000256" key="17">
    <source>
        <dbReference type="HAMAP-Rule" id="MF_00418"/>
    </source>
</evidence>
<keyword evidence="11 18" id="KW-0694">RNA-binding</keyword>
<evidence type="ECO:0000256" key="16">
    <source>
        <dbReference type="ARBA" id="ARBA00047836"/>
    </source>
</evidence>
<dbReference type="InterPro" id="IPR002220">
    <property type="entry name" value="DapA-like"/>
</dbReference>
<dbReference type="Pfam" id="PF17770">
    <property type="entry name" value="RNase_J_C"/>
    <property type="match status" value="1"/>
</dbReference>
<protein>
    <recommendedName>
        <fullName evidence="17 18">Multifunctional fusion protein</fullName>
    </recommendedName>
    <domain>
        <recommendedName>
            <fullName evidence="17">4-hydroxy-tetrahydrodipicolinate synthase</fullName>
            <shortName evidence="17">HTPA synthase</shortName>
            <ecNumber evidence="17">4.3.3.7</ecNumber>
        </recommendedName>
    </domain>
    <domain>
        <recommendedName>
            <fullName evidence="18">Ribonuclease J</fullName>
            <shortName evidence="18">RNase J</shortName>
            <ecNumber evidence="18">3.1.-.-</ecNumber>
        </recommendedName>
    </domain>
</protein>
<dbReference type="NCBIfam" id="TIGR00649">
    <property type="entry name" value="MG423"/>
    <property type="match status" value="1"/>
</dbReference>
<proteinExistence type="inferred from homology"/>
<dbReference type="PANTHER" id="PTHR43694">
    <property type="entry name" value="RIBONUCLEASE J"/>
    <property type="match status" value="1"/>
</dbReference>
<evidence type="ECO:0000256" key="13">
    <source>
        <dbReference type="ARBA" id="ARBA00023154"/>
    </source>
</evidence>
<keyword evidence="6" id="KW-0479">Metal-binding</keyword>
<dbReference type="InterPro" id="IPR011108">
    <property type="entry name" value="RMMBL"/>
</dbReference>
<dbReference type="EMBL" id="WBMO01000001">
    <property type="protein sequence ID" value="MDV2475828.1"/>
    <property type="molecule type" value="Genomic_DNA"/>
</dbReference>
<dbReference type="Gene3D" id="3.40.50.10710">
    <property type="entry name" value="Metallo-hydrolase/oxidoreductase"/>
    <property type="match status" value="1"/>
</dbReference>
<dbReference type="Gene3D" id="3.10.20.580">
    <property type="match status" value="1"/>
</dbReference>
<feature type="active site" description="Schiff-base intermediate with substrate" evidence="17">
    <location>
        <position position="173"/>
    </location>
</feature>
<evidence type="ECO:0000256" key="4">
    <source>
        <dbReference type="ARBA" id="ARBA00022605"/>
    </source>
</evidence>
<dbReference type="Gene3D" id="3.60.15.10">
    <property type="entry name" value="Ribonuclease Z/Hydroxyacylglutathione hydrolase-like"/>
    <property type="match status" value="1"/>
</dbReference>
<feature type="site" description="Part of a proton relay during catalysis" evidence="17">
    <location>
        <position position="119"/>
    </location>
</feature>
<feature type="binding site" evidence="17">
    <location>
        <position position="213"/>
    </location>
    <ligand>
        <name>pyruvate</name>
        <dbReference type="ChEBI" id="CHEBI:15361"/>
    </ligand>
</feature>
<keyword evidence="18" id="KW-0698">rRNA processing</keyword>
<comment type="similarity">
    <text evidence="18">Belongs to the metallo-beta-lactamase superfamily. RNA-metabolizing metallo-beta-lactamase-like family. Bacterial RNase J subfamily.</text>
</comment>
<dbReference type="InterPro" id="IPR036866">
    <property type="entry name" value="RibonucZ/Hydroxyglut_hydro"/>
</dbReference>
<dbReference type="EC" id="3.1.-.-" evidence="18"/>
<keyword evidence="9" id="KW-0862">Zinc</keyword>
<dbReference type="InterPro" id="IPR001279">
    <property type="entry name" value="Metallo-B-lactamas"/>
</dbReference>
<feature type="binding site" evidence="17">
    <location>
        <position position="57"/>
    </location>
    <ligand>
        <name>pyruvate</name>
        <dbReference type="ChEBI" id="CHEBI:15361"/>
    </ligand>
</feature>
<dbReference type="Pfam" id="PF12706">
    <property type="entry name" value="Lactamase_B_2"/>
    <property type="match status" value="1"/>
</dbReference>
<keyword evidence="5 18" id="KW-0540">Nuclease</keyword>
<evidence type="ECO:0000256" key="12">
    <source>
        <dbReference type="ARBA" id="ARBA00022915"/>
    </source>
</evidence>
<evidence type="ECO:0000313" key="21">
    <source>
        <dbReference type="EMBL" id="MDV2475828.1"/>
    </source>
</evidence>
<keyword evidence="12 17" id="KW-0220">Diaminopimelate biosynthesis</keyword>
<comment type="function">
    <text evidence="1 17">Catalyzes the condensation of (S)-aspartate-beta-semialdehyde [(S)-ASA] and pyruvate to 4-hydroxy-tetrahydrodipicolinate (HTPA).</text>
</comment>
<keyword evidence="8 18" id="KW-0378">Hydrolase</keyword>
<dbReference type="NCBIfam" id="TIGR00674">
    <property type="entry name" value="dapA"/>
    <property type="match status" value="1"/>
</dbReference>
<dbReference type="CDD" id="cd07714">
    <property type="entry name" value="RNaseJ_MBL-fold"/>
    <property type="match status" value="1"/>
</dbReference>
<keyword evidence="15 17" id="KW-0704">Schiff base</keyword>
<dbReference type="InterPro" id="IPR013785">
    <property type="entry name" value="Aldolase_TIM"/>
</dbReference>
<comment type="catalytic activity">
    <reaction evidence="16 17">
        <text>L-aspartate 4-semialdehyde + pyruvate = (2S,4S)-4-hydroxy-2,3,4,5-tetrahydrodipicolinate + H2O + H(+)</text>
        <dbReference type="Rhea" id="RHEA:34171"/>
        <dbReference type="ChEBI" id="CHEBI:15361"/>
        <dbReference type="ChEBI" id="CHEBI:15377"/>
        <dbReference type="ChEBI" id="CHEBI:15378"/>
        <dbReference type="ChEBI" id="CHEBI:67139"/>
        <dbReference type="ChEBI" id="CHEBI:537519"/>
        <dbReference type="EC" id="4.3.3.7"/>
    </reaction>
</comment>
<dbReference type="Pfam" id="PF00701">
    <property type="entry name" value="DHDPS"/>
    <property type="match status" value="1"/>
</dbReference>
<feature type="site" description="Part of a proton relay during catalysis" evidence="17">
    <location>
        <position position="56"/>
    </location>
</feature>
<accession>A0ABU3WPA4</accession>
<evidence type="ECO:0000256" key="19">
    <source>
        <dbReference type="SAM" id="MobiDB-lite"/>
    </source>
</evidence>
<dbReference type="InterPro" id="IPR020624">
    <property type="entry name" value="Schiff_base-form_aldolases_CS"/>
</dbReference>
<dbReference type="SMART" id="SM00849">
    <property type="entry name" value="Lactamase_B"/>
    <property type="match status" value="1"/>
</dbReference>
<evidence type="ECO:0000256" key="9">
    <source>
        <dbReference type="ARBA" id="ARBA00022833"/>
    </source>
</evidence>
<feature type="binding site" evidence="18">
    <location>
        <begin position="714"/>
        <end position="718"/>
    </location>
    <ligand>
        <name>substrate</name>
    </ligand>
</feature>
<dbReference type="HAMAP" id="MF_00418">
    <property type="entry name" value="DapA"/>
    <property type="match status" value="1"/>
</dbReference>
<dbReference type="Gene3D" id="3.20.20.70">
    <property type="entry name" value="Aldolase class I"/>
    <property type="match status" value="1"/>
</dbReference>
<dbReference type="InterPro" id="IPR030854">
    <property type="entry name" value="RNase_J_bac"/>
</dbReference>
<dbReference type="CDD" id="cd00950">
    <property type="entry name" value="DHDPS"/>
    <property type="match status" value="1"/>
</dbReference>
<keyword evidence="4 17" id="KW-0028">Amino-acid biosynthesis</keyword>
<dbReference type="InterPro" id="IPR020625">
    <property type="entry name" value="Schiff_base-form_aldolases_AS"/>
</dbReference>
<dbReference type="HAMAP" id="MF_01491">
    <property type="entry name" value="RNase_J_bact"/>
    <property type="match status" value="1"/>
</dbReference>
<evidence type="ECO:0000256" key="3">
    <source>
        <dbReference type="ARBA" id="ARBA00022490"/>
    </source>
</evidence>
<dbReference type="Pfam" id="PF22505">
    <property type="entry name" value="RNase_J_b_CASP"/>
    <property type="match status" value="1"/>
</dbReference>
<evidence type="ECO:0000256" key="14">
    <source>
        <dbReference type="ARBA" id="ARBA00023239"/>
    </source>
</evidence>
<keyword evidence="7 18" id="KW-0255">Endonuclease</keyword>
<dbReference type="PROSITE" id="PS00666">
    <property type="entry name" value="DHDPS_2"/>
    <property type="match status" value="1"/>
</dbReference>
<keyword evidence="14 17" id="KW-0456">Lyase</keyword>
<organism evidence="21 22">
    <name type="scientific">Rhodococcus zopfii</name>
    <dbReference type="NCBI Taxonomy" id="43772"/>
    <lineage>
        <taxon>Bacteria</taxon>
        <taxon>Bacillati</taxon>
        <taxon>Actinomycetota</taxon>
        <taxon>Actinomycetes</taxon>
        <taxon>Mycobacteriales</taxon>
        <taxon>Nocardiaceae</taxon>
        <taxon>Rhodococcus</taxon>
    </lineage>
</organism>
<evidence type="ECO:0000256" key="7">
    <source>
        <dbReference type="ARBA" id="ARBA00022759"/>
    </source>
</evidence>
<evidence type="ECO:0000256" key="11">
    <source>
        <dbReference type="ARBA" id="ARBA00022884"/>
    </source>
</evidence>
<dbReference type="Pfam" id="PF07521">
    <property type="entry name" value="RMMBL"/>
    <property type="match status" value="1"/>
</dbReference>
<dbReference type="PANTHER" id="PTHR43694:SF1">
    <property type="entry name" value="RIBONUCLEASE J"/>
    <property type="match status" value="1"/>
</dbReference>